<dbReference type="EMBL" id="GBXM01003488">
    <property type="protein sequence ID" value="JAI05090.1"/>
    <property type="molecule type" value="Transcribed_RNA"/>
</dbReference>
<proteinExistence type="predicted"/>
<reference evidence="1" key="2">
    <citation type="journal article" date="2015" name="Fish Shellfish Immunol.">
        <title>Early steps in the European eel (Anguilla anguilla)-Vibrio vulnificus interaction in the gills: Role of the RtxA13 toxin.</title>
        <authorList>
            <person name="Callol A."/>
            <person name="Pajuelo D."/>
            <person name="Ebbesson L."/>
            <person name="Teles M."/>
            <person name="MacKenzie S."/>
            <person name="Amaro C."/>
        </authorList>
    </citation>
    <scope>NUCLEOTIDE SEQUENCE</scope>
</reference>
<reference evidence="1" key="1">
    <citation type="submission" date="2014-11" db="EMBL/GenBank/DDBJ databases">
        <authorList>
            <person name="Amaro Gonzalez C."/>
        </authorList>
    </citation>
    <scope>NUCLEOTIDE SEQUENCE</scope>
</reference>
<dbReference type="AlphaFoldDB" id="A0A0E9XR18"/>
<sequence>MFNQCAIFNFYVIQTYLSLTQTCVHTHVRAHTHKHTHTHNRYHNFCYISVCVKRECNKCSYIKMCVPKNHGLIPQIQCRFLKGSIQLLIQEGNFL</sequence>
<name>A0A0E9XR18_ANGAN</name>
<organism evidence="1">
    <name type="scientific">Anguilla anguilla</name>
    <name type="common">European freshwater eel</name>
    <name type="synonym">Muraena anguilla</name>
    <dbReference type="NCBI Taxonomy" id="7936"/>
    <lineage>
        <taxon>Eukaryota</taxon>
        <taxon>Metazoa</taxon>
        <taxon>Chordata</taxon>
        <taxon>Craniata</taxon>
        <taxon>Vertebrata</taxon>
        <taxon>Euteleostomi</taxon>
        <taxon>Actinopterygii</taxon>
        <taxon>Neopterygii</taxon>
        <taxon>Teleostei</taxon>
        <taxon>Anguilliformes</taxon>
        <taxon>Anguillidae</taxon>
        <taxon>Anguilla</taxon>
    </lineage>
</organism>
<protein>
    <submittedName>
        <fullName evidence="1">Uncharacterized protein</fullName>
    </submittedName>
</protein>
<evidence type="ECO:0000313" key="1">
    <source>
        <dbReference type="EMBL" id="JAI05090.1"/>
    </source>
</evidence>
<accession>A0A0E9XR18</accession>